<evidence type="ECO:0000313" key="12">
    <source>
        <dbReference type="Proteomes" id="UP000646776"/>
    </source>
</evidence>
<reference evidence="11" key="2">
    <citation type="submission" date="2020-09" db="EMBL/GenBank/DDBJ databases">
        <authorList>
            <person name="Sun Q."/>
            <person name="Ohkuma M."/>
        </authorList>
    </citation>
    <scope>NUCLEOTIDE SEQUENCE</scope>
    <source>
        <strain evidence="11">JCM 4125</strain>
    </source>
</reference>
<evidence type="ECO:0000313" key="11">
    <source>
        <dbReference type="EMBL" id="GGT78196.1"/>
    </source>
</evidence>
<feature type="compositionally biased region" description="Pro residues" evidence="8">
    <location>
        <begin position="1"/>
        <end position="25"/>
    </location>
</feature>
<feature type="transmembrane region" description="Helical" evidence="9">
    <location>
        <begin position="166"/>
        <end position="187"/>
    </location>
</feature>
<feature type="transmembrane region" description="Helical" evidence="9">
    <location>
        <begin position="81"/>
        <end position="105"/>
    </location>
</feature>
<dbReference type="RefSeq" id="WP_229870778.1">
    <property type="nucleotide sequence ID" value="NZ_BMSA01000023.1"/>
</dbReference>
<gene>
    <name evidence="11" type="ORF">GCM10010226_65640</name>
</gene>
<feature type="region of interest" description="Disordered" evidence="8">
    <location>
        <begin position="1"/>
        <end position="26"/>
    </location>
</feature>
<dbReference type="InterPro" id="IPR043760">
    <property type="entry name" value="PycTM_dom"/>
</dbReference>
<comment type="subcellular location">
    <subcellularLocation>
        <location evidence="1">Cell membrane</location>
    </subcellularLocation>
</comment>
<feature type="transmembrane region" description="Helical" evidence="9">
    <location>
        <begin position="53"/>
        <end position="75"/>
    </location>
</feature>
<evidence type="ECO:0000256" key="8">
    <source>
        <dbReference type="SAM" id="MobiDB-lite"/>
    </source>
</evidence>
<evidence type="ECO:0000256" key="6">
    <source>
        <dbReference type="ARBA" id="ARBA00023118"/>
    </source>
</evidence>
<keyword evidence="6" id="KW-0051">Antiviral defense</keyword>
<protein>
    <recommendedName>
        <fullName evidence="10">Pycsar effector protein domain-containing protein</fullName>
    </recommendedName>
</protein>
<reference evidence="11" key="1">
    <citation type="journal article" date="2014" name="Int. J. Syst. Evol. Microbiol.">
        <title>Complete genome sequence of Corynebacterium casei LMG S-19264T (=DSM 44701T), isolated from a smear-ripened cheese.</title>
        <authorList>
            <consortium name="US DOE Joint Genome Institute (JGI-PGF)"/>
            <person name="Walter F."/>
            <person name="Albersmeier A."/>
            <person name="Kalinowski J."/>
            <person name="Ruckert C."/>
        </authorList>
    </citation>
    <scope>NUCLEOTIDE SEQUENCE</scope>
    <source>
        <strain evidence="11">JCM 4125</strain>
    </source>
</reference>
<dbReference type="GO" id="GO:0000166">
    <property type="term" value="F:nucleotide binding"/>
    <property type="evidence" value="ECO:0007669"/>
    <property type="project" value="UniProtKB-KW"/>
</dbReference>
<keyword evidence="7 9" id="KW-0472">Membrane</keyword>
<accession>A0A918LYS5</accession>
<evidence type="ECO:0000256" key="7">
    <source>
        <dbReference type="ARBA" id="ARBA00023136"/>
    </source>
</evidence>
<dbReference type="Pfam" id="PF18967">
    <property type="entry name" value="PycTM"/>
    <property type="match status" value="1"/>
</dbReference>
<evidence type="ECO:0000256" key="3">
    <source>
        <dbReference type="ARBA" id="ARBA00022692"/>
    </source>
</evidence>
<keyword evidence="12" id="KW-1185">Reference proteome</keyword>
<sequence length="188" mass="19766">MTGVPPPPAPGTPTPPPASPAPAPTPAEALETAWRVHAALGEWTARVDTKASFALTLEAAALAAVTALASGGGLGLRTLPVVLLVVFVAGLLSLLGATCCAMLVVAPRTRGESTAAEAADNFVYFGHLRHWEPEGLRRALTTRDPLPMLSRQLVVMSRIAWRKHRWVELSFALSGLGGVLLCLVLLLR</sequence>
<comment type="caution">
    <text evidence="11">The sequence shown here is derived from an EMBL/GenBank/DDBJ whole genome shotgun (WGS) entry which is preliminary data.</text>
</comment>
<evidence type="ECO:0000256" key="4">
    <source>
        <dbReference type="ARBA" id="ARBA00022741"/>
    </source>
</evidence>
<name>A0A918LYS5_9ACTN</name>
<keyword evidence="3 9" id="KW-0812">Transmembrane</keyword>
<dbReference type="EMBL" id="BMSA01000023">
    <property type="protein sequence ID" value="GGT78196.1"/>
    <property type="molecule type" value="Genomic_DNA"/>
</dbReference>
<dbReference type="Proteomes" id="UP000646776">
    <property type="component" value="Unassembled WGS sequence"/>
</dbReference>
<dbReference type="GO" id="GO:0005886">
    <property type="term" value="C:plasma membrane"/>
    <property type="evidence" value="ECO:0007669"/>
    <property type="project" value="UniProtKB-SubCell"/>
</dbReference>
<keyword evidence="5 9" id="KW-1133">Transmembrane helix</keyword>
<evidence type="ECO:0000256" key="1">
    <source>
        <dbReference type="ARBA" id="ARBA00004236"/>
    </source>
</evidence>
<organism evidence="11 12">
    <name type="scientific">Streptomyces phaeofaciens</name>
    <dbReference type="NCBI Taxonomy" id="68254"/>
    <lineage>
        <taxon>Bacteria</taxon>
        <taxon>Bacillati</taxon>
        <taxon>Actinomycetota</taxon>
        <taxon>Actinomycetes</taxon>
        <taxon>Kitasatosporales</taxon>
        <taxon>Streptomycetaceae</taxon>
        <taxon>Streptomyces</taxon>
    </lineage>
</organism>
<keyword evidence="4" id="KW-0547">Nucleotide-binding</keyword>
<dbReference type="AlphaFoldDB" id="A0A918LYS5"/>
<evidence type="ECO:0000259" key="10">
    <source>
        <dbReference type="Pfam" id="PF18967"/>
    </source>
</evidence>
<feature type="domain" description="Pycsar effector protein" evidence="10">
    <location>
        <begin position="32"/>
        <end position="186"/>
    </location>
</feature>
<evidence type="ECO:0000256" key="2">
    <source>
        <dbReference type="ARBA" id="ARBA00022475"/>
    </source>
</evidence>
<evidence type="ECO:0000256" key="9">
    <source>
        <dbReference type="SAM" id="Phobius"/>
    </source>
</evidence>
<proteinExistence type="predicted"/>
<keyword evidence="2" id="KW-1003">Cell membrane</keyword>
<evidence type="ECO:0000256" key="5">
    <source>
        <dbReference type="ARBA" id="ARBA00022989"/>
    </source>
</evidence>
<dbReference type="GO" id="GO:0051607">
    <property type="term" value="P:defense response to virus"/>
    <property type="evidence" value="ECO:0007669"/>
    <property type="project" value="UniProtKB-KW"/>
</dbReference>